<gene>
    <name evidence="8" type="ORF">AWC05_20495</name>
</gene>
<dbReference type="GO" id="GO:0005886">
    <property type="term" value="C:plasma membrane"/>
    <property type="evidence" value="ECO:0007669"/>
    <property type="project" value="InterPro"/>
</dbReference>
<accession>A0A1X1U8I7</accession>
<keyword evidence="4 6" id="KW-0472">Membrane</keyword>
<name>A0A1X1U8I7_MYCFL</name>
<protein>
    <recommendedName>
        <fullName evidence="7">Lipopolysaccharide assembly protein A domain-containing protein</fullName>
    </recommendedName>
</protein>
<feature type="transmembrane region" description="Helical" evidence="6">
    <location>
        <begin position="56"/>
        <end position="76"/>
    </location>
</feature>
<evidence type="ECO:0000256" key="1">
    <source>
        <dbReference type="ARBA" id="ARBA00022475"/>
    </source>
</evidence>
<proteinExistence type="predicted"/>
<dbReference type="InterPro" id="IPR010445">
    <property type="entry name" value="LapA_dom"/>
</dbReference>
<dbReference type="RefSeq" id="WP_085222060.1">
    <property type="nucleotide sequence ID" value="NZ_AP022576.1"/>
</dbReference>
<feature type="compositionally biased region" description="Low complexity" evidence="5">
    <location>
        <begin position="37"/>
        <end position="46"/>
    </location>
</feature>
<reference evidence="8 9" key="1">
    <citation type="submission" date="2016-01" db="EMBL/GenBank/DDBJ databases">
        <title>The new phylogeny of the genus Mycobacterium.</title>
        <authorList>
            <person name="Tarcisio F."/>
            <person name="Conor M."/>
            <person name="Antonella G."/>
            <person name="Elisabetta G."/>
            <person name="Giulia F.S."/>
            <person name="Sara T."/>
            <person name="Anna F."/>
            <person name="Clotilde B."/>
            <person name="Roberto B."/>
            <person name="Veronica D.S."/>
            <person name="Fabio R."/>
            <person name="Monica P."/>
            <person name="Olivier J."/>
            <person name="Enrico T."/>
            <person name="Nicola S."/>
        </authorList>
    </citation>
    <scope>NUCLEOTIDE SEQUENCE [LARGE SCALE GENOMIC DNA]</scope>
    <source>
        <strain evidence="8 9">DSM 44852</strain>
    </source>
</reference>
<dbReference type="EMBL" id="LQOV01000014">
    <property type="protein sequence ID" value="ORV53126.1"/>
    <property type="molecule type" value="Genomic_DNA"/>
</dbReference>
<evidence type="ECO:0000259" key="7">
    <source>
        <dbReference type="Pfam" id="PF06305"/>
    </source>
</evidence>
<dbReference type="AlphaFoldDB" id="A0A1X1U8I7"/>
<dbReference type="Proteomes" id="UP000193010">
    <property type="component" value="Unassembled WGS sequence"/>
</dbReference>
<feature type="region of interest" description="Disordered" evidence="5">
    <location>
        <begin position="1"/>
        <end position="49"/>
    </location>
</feature>
<feature type="domain" description="Lipopolysaccharide assembly protein A" evidence="7">
    <location>
        <begin position="78"/>
        <end position="137"/>
    </location>
</feature>
<evidence type="ECO:0000313" key="9">
    <source>
        <dbReference type="Proteomes" id="UP000193010"/>
    </source>
</evidence>
<keyword evidence="9" id="KW-1185">Reference proteome</keyword>
<evidence type="ECO:0000256" key="3">
    <source>
        <dbReference type="ARBA" id="ARBA00022989"/>
    </source>
</evidence>
<feature type="transmembrane region" description="Helical" evidence="6">
    <location>
        <begin position="96"/>
        <end position="120"/>
    </location>
</feature>
<evidence type="ECO:0000256" key="5">
    <source>
        <dbReference type="SAM" id="MobiDB-lite"/>
    </source>
</evidence>
<evidence type="ECO:0000256" key="4">
    <source>
        <dbReference type="ARBA" id="ARBA00023136"/>
    </source>
</evidence>
<keyword evidence="3 6" id="KW-1133">Transmembrane helix</keyword>
<dbReference type="STRING" id="292462.AWC05_20495"/>
<evidence type="ECO:0000256" key="2">
    <source>
        <dbReference type="ARBA" id="ARBA00022692"/>
    </source>
</evidence>
<keyword evidence="1" id="KW-1003">Cell membrane</keyword>
<sequence length="139" mass="14161">MSSTNPGSPGNPPPKPTPAPPAKPAPPPPPAPPAGAKPPHAGGQPKEPAIGFTRAGALWSALIAGFLILILLLIFITQNTTSTAFQFLGWHWSLPLGVAILLAAVVGGLLTVAVGTARILQLRRVAKKQHAAAARQTAS</sequence>
<feature type="compositionally biased region" description="Pro residues" evidence="5">
    <location>
        <begin position="9"/>
        <end position="36"/>
    </location>
</feature>
<comment type="caution">
    <text evidence="8">The sequence shown here is derived from an EMBL/GenBank/DDBJ whole genome shotgun (WGS) entry which is preliminary data.</text>
</comment>
<organism evidence="8 9">
    <name type="scientific">Mycobacterium florentinum</name>
    <dbReference type="NCBI Taxonomy" id="292462"/>
    <lineage>
        <taxon>Bacteria</taxon>
        <taxon>Bacillati</taxon>
        <taxon>Actinomycetota</taxon>
        <taxon>Actinomycetes</taxon>
        <taxon>Mycobacteriales</taxon>
        <taxon>Mycobacteriaceae</taxon>
        <taxon>Mycobacterium</taxon>
        <taxon>Mycobacterium simiae complex</taxon>
    </lineage>
</organism>
<dbReference type="Pfam" id="PF06305">
    <property type="entry name" value="LapA_dom"/>
    <property type="match status" value="1"/>
</dbReference>
<evidence type="ECO:0000256" key="6">
    <source>
        <dbReference type="SAM" id="Phobius"/>
    </source>
</evidence>
<keyword evidence="2 6" id="KW-0812">Transmembrane</keyword>
<evidence type="ECO:0000313" key="8">
    <source>
        <dbReference type="EMBL" id="ORV53126.1"/>
    </source>
</evidence>